<organism evidence="2 3">
    <name type="scientific">Caballeronia catudaia</name>
    <dbReference type="NCBI Taxonomy" id="1777136"/>
    <lineage>
        <taxon>Bacteria</taxon>
        <taxon>Pseudomonadati</taxon>
        <taxon>Pseudomonadota</taxon>
        <taxon>Betaproteobacteria</taxon>
        <taxon>Burkholderiales</taxon>
        <taxon>Burkholderiaceae</taxon>
        <taxon>Caballeronia</taxon>
    </lineage>
</organism>
<gene>
    <name evidence="2" type="ORF">AWB75_06639</name>
</gene>
<protein>
    <submittedName>
        <fullName evidence="2">Uncharacterized protein</fullName>
    </submittedName>
</protein>
<comment type="caution">
    <text evidence="2">The sequence shown here is derived from an EMBL/GenBank/DDBJ whole genome shotgun (WGS) entry which is preliminary data.</text>
</comment>
<dbReference type="EMBL" id="FCOF02000063">
    <property type="protein sequence ID" value="SAK93160.1"/>
    <property type="molecule type" value="Genomic_DNA"/>
</dbReference>
<name>A0A158DFI3_9BURK</name>
<keyword evidence="3" id="KW-1185">Reference proteome</keyword>
<reference evidence="2" key="1">
    <citation type="submission" date="2016-01" db="EMBL/GenBank/DDBJ databases">
        <authorList>
            <person name="Peeters C."/>
        </authorList>
    </citation>
    <scope>NUCLEOTIDE SEQUENCE [LARGE SCALE GENOMIC DNA]</scope>
    <source>
        <strain evidence="2">LMG 29318</strain>
    </source>
</reference>
<feature type="coiled-coil region" evidence="1">
    <location>
        <begin position="57"/>
        <end position="126"/>
    </location>
</feature>
<proteinExistence type="predicted"/>
<evidence type="ECO:0000313" key="3">
    <source>
        <dbReference type="Proteomes" id="UP000054870"/>
    </source>
</evidence>
<keyword evidence="1" id="KW-0175">Coiled coil</keyword>
<evidence type="ECO:0000256" key="1">
    <source>
        <dbReference type="SAM" id="Coils"/>
    </source>
</evidence>
<sequence>MRVITKLEFATPEGRISLSIDDAQFMAYDAGELAMRSMRDFVERMRSMGLAELAESYARLQAQNAVSLMELREAREDAEALLTRKEECDVIADRLMPRLEALRETVAQTQAEMRESVERLAALSAACDCALHQVPGYRPPARSRQ</sequence>
<evidence type="ECO:0000313" key="2">
    <source>
        <dbReference type="EMBL" id="SAK93160.1"/>
    </source>
</evidence>
<dbReference type="Proteomes" id="UP000054870">
    <property type="component" value="Unassembled WGS sequence"/>
</dbReference>
<dbReference type="OrthoDB" id="9130758at2"/>
<dbReference type="AlphaFoldDB" id="A0A158DFI3"/>
<accession>A0A158DFI3</accession>